<reference evidence="1" key="1">
    <citation type="journal article" date="2021" name="Genome Biol. Evol.">
        <title>A High-Quality Reference Genome for a Parasitic Bivalve with Doubly Uniparental Inheritance (Bivalvia: Unionida).</title>
        <authorList>
            <person name="Smith C.H."/>
        </authorList>
    </citation>
    <scope>NUCLEOTIDE SEQUENCE</scope>
    <source>
        <strain evidence="1">CHS0354</strain>
    </source>
</reference>
<sequence>MSTIPKPKAALCVETMFPAVPKALREVEECIAFISRRRPSSHIVRDSFIPEHVNLMLHSVKYGFGRLVYSHKYNVTQKIDPSPVSGGPLLSERTGSSDLTTSDEKAFKDIFWCISRNVAMKCHIMSIVVAGRVNRTEYLT</sequence>
<comment type="caution">
    <text evidence="1">The sequence shown here is derived from an EMBL/GenBank/DDBJ whole genome shotgun (WGS) entry which is preliminary data.</text>
</comment>
<dbReference type="EMBL" id="JAEAOA010000965">
    <property type="protein sequence ID" value="KAK3598758.1"/>
    <property type="molecule type" value="Genomic_DNA"/>
</dbReference>
<proteinExistence type="predicted"/>
<evidence type="ECO:0000313" key="1">
    <source>
        <dbReference type="EMBL" id="KAK3598758.1"/>
    </source>
</evidence>
<dbReference type="AlphaFoldDB" id="A0AAE0SVL5"/>
<keyword evidence="2" id="KW-1185">Reference proteome</keyword>
<organism evidence="1 2">
    <name type="scientific">Potamilus streckersoni</name>
    <dbReference type="NCBI Taxonomy" id="2493646"/>
    <lineage>
        <taxon>Eukaryota</taxon>
        <taxon>Metazoa</taxon>
        <taxon>Spiralia</taxon>
        <taxon>Lophotrochozoa</taxon>
        <taxon>Mollusca</taxon>
        <taxon>Bivalvia</taxon>
        <taxon>Autobranchia</taxon>
        <taxon>Heteroconchia</taxon>
        <taxon>Palaeoheterodonta</taxon>
        <taxon>Unionida</taxon>
        <taxon>Unionoidea</taxon>
        <taxon>Unionidae</taxon>
        <taxon>Ambleminae</taxon>
        <taxon>Lampsilini</taxon>
        <taxon>Potamilus</taxon>
    </lineage>
</organism>
<dbReference type="Proteomes" id="UP001195483">
    <property type="component" value="Unassembled WGS sequence"/>
</dbReference>
<evidence type="ECO:0000313" key="2">
    <source>
        <dbReference type="Proteomes" id="UP001195483"/>
    </source>
</evidence>
<reference evidence="1" key="2">
    <citation type="journal article" date="2021" name="Genome Biol. Evol.">
        <title>Developing a high-quality reference genome for a parasitic bivalve with doubly uniparental inheritance (Bivalvia: Unionida).</title>
        <authorList>
            <person name="Smith C.H."/>
        </authorList>
    </citation>
    <scope>NUCLEOTIDE SEQUENCE</scope>
    <source>
        <strain evidence="1">CHS0354</strain>
        <tissue evidence="1">Mantle</tissue>
    </source>
</reference>
<name>A0AAE0SVL5_9BIVA</name>
<accession>A0AAE0SVL5</accession>
<protein>
    <submittedName>
        <fullName evidence="1">Uncharacterized protein</fullName>
    </submittedName>
</protein>
<reference evidence="1" key="3">
    <citation type="submission" date="2023-05" db="EMBL/GenBank/DDBJ databases">
        <authorList>
            <person name="Smith C.H."/>
        </authorList>
    </citation>
    <scope>NUCLEOTIDE SEQUENCE</scope>
    <source>
        <strain evidence="1">CHS0354</strain>
        <tissue evidence="1">Mantle</tissue>
    </source>
</reference>
<gene>
    <name evidence="1" type="ORF">CHS0354_015549</name>
</gene>